<dbReference type="Gene3D" id="3.30.420.10">
    <property type="entry name" value="Ribonuclease H-like superfamily/Ribonuclease H"/>
    <property type="match status" value="1"/>
</dbReference>
<keyword evidence="2" id="KW-0548">Nucleotidyltransferase</keyword>
<dbReference type="PANTHER" id="PTHR35046">
    <property type="entry name" value="ZINC KNUCKLE (CCHC-TYPE) FAMILY PROTEIN"/>
    <property type="match status" value="1"/>
</dbReference>
<dbReference type="Pfam" id="PF17921">
    <property type="entry name" value="Integrase_H2C2"/>
    <property type="match status" value="1"/>
</dbReference>
<dbReference type="InterPro" id="IPR036397">
    <property type="entry name" value="RNaseH_sf"/>
</dbReference>
<dbReference type="InterPro" id="IPR041577">
    <property type="entry name" value="RT_RNaseH_2"/>
</dbReference>
<dbReference type="CDD" id="cd09274">
    <property type="entry name" value="RNase_HI_RT_Ty3"/>
    <property type="match status" value="1"/>
</dbReference>
<dbReference type="GO" id="GO:0003676">
    <property type="term" value="F:nucleic acid binding"/>
    <property type="evidence" value="ECO:0007669"/>
    <property type="project" value="InterPro"/>
</dbReference>
<gene>
    <name evidence="2" type="ORF">Tci_245416</name>
</gene>
<dbReference type="InterPro" id="IPR043502">
    <property type="entry name" value="DNA/RNA_pol_sf"/>
</dbReference>
<comment type="caution">
    <text evidence="2">The sequence shown here is derived from an EMBL/GenBank/DDBJ whole genome shotgun (WGS) entry which is preliminary data.</text>
</comment>
<dbReference type="SUPFAM" id="SSF53098">
    <property type="entry name" value="Ribonuclease H-like"/>
    <property type="match status" value="1"/>
</dbReference>
<dbReference type="InterPro" id="IPR041588">
    <property type="entry name" value="Integrase_H2C2"/>
</dbReference>
<proteinExistence type="predicted"/>
<name>A0A699H1R6_TANCI</name>
<dbReference type="Pfam" id="PF17919">
    <property type="entry name" value="RT_RNaseH_2"/>
    <property type="match status" value="1"/>
</dbReference>
<dbReference type="PROSITE" id="PS50994">
    <property type="entry name" value="INTEGRASE"/>
    <property type="match status" value="1"/>
</dbReference>
<feature type="domain" description="Integrase catalytic" evidence="1">
    <location>
        <begin position="250"/>
        <end position="378"/>
    </location>
</feature>
<dbReference type="AlphaFoldDB" id="A0A699H1R6"/>
<evidence type="ECO:0000313" key="2">
    <source>
        <dbReference type="EMBL" id="GEW73440.1"/>
    </source>
</evidence>
<organism evidence="2">
    <name type="scientific">Tanacetum cinerariifolium</name>
    <name type="common">Dalmatian daisy</name>
    <name type="synonym">Chrysanthemum cinerariifolium</name>
    <dbReference type="NCBI Taxonomy" id="118510"/>
    <lineage>
        <taxon>Eukaryota</taxon>
        <taxon>Viridiplantae</taxon>
        <taxon>Streptophyta</taxon>
        <taxon>Embryophyta</taxon>
        <taxon>Tracheophyta</taxon>
        <taxon>Spermatophyta</taxon>
        <taxon>Magnoliopsida</taxon>
        <taxon>eudicotyledons</taxon>
        <taxon>Gunneridae</taxon>
        <taxon>Pentapetalae</taxon>
        <taxon>asterids</taxon>
        <taxon>campanulids</taxon>
        <taxon>Asterales</taxon>
        <taxon>Asteraceae</taxon>
        <taxon>Asteroideae</taxon>
        <taxon>Anthemideae</taxon>
        <taxon>Anthemidinae</taxon>
        <taxon>Tanacetum</taxon>
    </lineage>
</organism>
<evidence type="ECO:0000259" key="1">
    <source>
        <dbReference type="PROSITE" id="PS50994"/>
    </source>
</evidence>
<dbReference type="EMBL" id="BKCJ010071449">
    <property type="protein sequence ID" value="GEW73440.1"/>
    <property type="molecule type" value="Genomic_DNA"/>
</dbReference>
<dbReference type="InterPro" id="IPR001584">
    <property type="entry name" value="Integrase_cat-core"/>
</dbReference>
<sequence length="378" mass="43559">MGRRFIRNFSSIIAPLTECIKGGQFTWTSEAATAFDILKDKVTEAPVLALPNFDEVFQVECDASGVGIDGVQSQNQRPIVFFSEKLNDMRHKYSTYYKQFYAVVRSLDTFRYYLLSKEFVMFYDHEALKFVNGQHKLKPHHAKWVEFNQAFSFVIRHKVGSDNQVVDALSRRHSLITTMQIRVQGFDSFHGLYYDDLDFKEIWSKCDNAIILEGHAGGLAGHFGHDKTLALLHEQFYWPKMERDVNRLLERCRTCHIAKTYSSNAGLPHTQRAKDSVMVVADRFSKMAHFVPCSKMFDASQVARLYFAEIVKLHGVPKTLTSDQDVKFVSHFWRTLWTRLGSKLQFSSSHHPQTDGQTEIVNRSLGNLLRSLIRDNAK</sequence>
<dbReference type="InterPro" id="IPR012337">
    <property type="entry name" value="RNaseH-like_sf"/>
</dbReference>
<dbReference type="PANTHER" id="PTHR35046:SF26">
    <property type="entry name" value="RNA-DIRECTED DNA POLYMERASE"/>
    <property type="match status" value="1"/>
</dbReference>
<protein>
    <submittedName>
        <fullName evidence="2">RNA-directed DNA polymerase</fullName>
    </submittedName>
</protein>
<dbReference type="Gene3D" id="3.30.70.270">
    <property type="match status" value="1"/>
</dbReference>
<dbReference type="Gene3D" id="1.10.340.70">
    <property type="match status" value="1"/>
</dbReference>
<dbReference type="GO" id="GO:0003964">
    <property type="term" value="F:RNA-directed DNA polymerase activity"/>
    <property type="evidence" value="ECO:0007669"/>
    <property type="project" value="UniProtKB-KW"/>
</dbReference>
<dbReference type="SUPFAM" id="SSF56672">
    <property type="entry name" value="DNA/RNA polymerases"/>
    <property type="match status" value="1"/>
</dbReference>
<accession>A0A699H1R6</accession>
<keyword evidence="2" id="KW-0695">RNA-directed DNA polymerase</keyword>
<keyword evidence="2" id="KW-0808">Transferase</keyword>
<reference evidence="2" key="1">
    <citation type="journal article" date="2019" name="Sci. Rep.">
        <title>Draft genome of Tanacetum cinerariifolium, the natural source of mosquito coil.</title>
        <authorList>
            <person name="Yamashiro T."/>
            <person name="Shiraishi A."/>
            <person name="Satake H."/>
            <person name="Nakayama K."/>
        </authorList>
    </citation>
    <scope>NUCLEOTIDE SEQUENCE</scope>
</reference>
<dbReference type="InterPro" id="IPR043128">
    <property type="entry name" value="Rev_trsase/Diguanyl_cyclase"/>
</dbReference>
<dbReference type="GO" id="GO:0015074">
    <property type="term" value="P:DNA integration"/>
    <property type="evidence" value="ECO:0007669"/>
    <property type="project" value="InterPro"/>
</dbReference>